<gene>
    <name evidence="2" type="ORF">EAY64_05480</name>
</gene>
<reference evidence="2 3" key="1">
    <citation type="submission" date="2018-10" db="EMBL/GenBank/DDBJ databases">
        <title>Draft genome sequence of Aquitalea MWU14-2217 isolated from a wild cranberry bog in Provincetown, Massachusetts.</title>
        <authorList>
            <person name="Ebadzadsahrai G."/>
            <person name="Soby S."/>
        </authorList>
    </citation>
    <scope>NUCLEOTIDE SEQUENCE [LARGE SCALE GENOMIC DNA]</scope>
    <source>
        <strain evidence="2 3">MWU14-2217</strain>
    </source>
</reference>
<dbReference type="Proteomes" id="UP000274139">
    <property type="component" value="Unassembled WGS sequence"/>
</dbReference>
<proteinExistence type="predicted"/>
<name>A0A454JKY2_9NEIS</name>
<keyword evidence="1" id="KW-0812">Transmembrane</keyword>
<organism evidence="2 3">
    <name type="scientific">Aquitalea palustris</name>
    <dbReference type="NCBI Taxonomy" id="2480983"/>
    <lineage>
        <taxon>Bacteria</taxon>
        <taxon>Pseudomonadati</taxon>
        <taxon>Pseudomonadota</taxon>
        <taxon>Betaproteobacteria</taxon>
        <taxon>Neisseriales</taxon>
        <taxon>Chromobacteriaceae</taxon>
        <taxon>Aquitalea</taxon>
    </lineage>
</organism>
<feature type="transmembrane region" description="Helical" evidence="1">
    <location>
        <begin position="36"/>
        <end position="55"/>
    </location>
</feature>
<accession>A0A454JKY2</accession>
<keyword evidence="1" id="KW-1133">Transmembrane helix</keyword>
<dbReference type="EMBL" id="RFAR01000019">
    <property type="protein sequence ID" value="RMD00048.1"/>
    <property type="molecule type" value="Genomic_DNA"/>
</dbReference>
<feature type="transmembrane region" description="Helical" evidence="1">
    <location>
        <begin position="67"/>
        <end position="85"/>
    </location>
</feature>
<feature type="transmembrane region" description="Helical" evidence="1">
    <location>
        <begin position="91"/>
        <end position="107"/>
    </location>
</feature>
<sequence>MRKIANFLSSAMIILSIGVLINSVDGEVHYFEAARFAGELLGSALIALPAFLYFFAQEKENIQIGHWASAVNMLAWVVCAVSAIFIVTNQAMPAVPLVILAGFSCWLNQRALKSKYGDVHLVRLIKDFCLPNSPERKILLIITVPLFAIGAIKHHVEYDLGLASLVFMVAAATTLFFALTPVIDWVKKPNK</sequence>
<feature type="transmembrane region" description="Helical" evidence="1">
    <location>
        <begin position="7"/>
        <end position="24"/>
    </location>
</feature>
<keyword evidence="3" id="KW-1185">Reference proteome</keyword>
<comment type="caution">
    <text evidence="2">The sequence shown here is derived from an EMBL/GenBank/DDBJ whole genome shotgun (WGS) entry which is preliminary data.</text>
</comment>
<keyword evidence="1" id="KW-0472">Membrane</keyword>
<evidence type="ECO:0000313" key="3">
    <source>
        <dbReference type="Proteomes" id="UP000274139"/>
    </source>
</evidence>
<dbReference type="RefSeq" id="WP_113023951.1">
    <property type="nucleotide sequence ID" value="NZ_JAIZDC010000001.1"/>
</dbReference>
<dbReference type="AlphaFoldDB" id="A0A454JKY2"/>
<evidence type="ECO:0000313" key="2">
    <source>
        <dbReference type="EMBL" id="RMD00048.1"/>
    </source>
</evidence>
<evidence type="ECO:0000256" key="1">
    <source>
        <dbReference type="SAM" id="Phobius"/>
    </source>
</evidence>
<protein>
    <submittedName>
        <fullName evidence="2">Uncharacterized protein</fullName>
    </submittedName>
</protein>
<feature type="transmembrane region" description="Helical" evidence="1">
    <location>
        <begin position="162"/>
        <end position="186"/>
    </location>
</feature>